<sequence length="603" mass="65998">MADCCALQMLDQWEHQQGQQGSPAQTGPSAPTGLPLGVPFPPYLHQTLHHLTQLRGPDVAPEGPGQPEPYDIYESPRALYECRQPRVPRSSFPVDSTVEYQDVEVLLHREAAGFGFRVLGGDEAGQPILIGAIIEKSPADRDGRLRPGDEILLVDGVPVVGKPHRYVIDLMHAAGRTGQVSLVVRRRLQGAAGESGPDSAGRSPAMAASGTASVTSDETALANSQPSDVVINRKESEGFGFVIISSLNRPEAPVTVSVPHKIGRIIEGSPADRCGTLKVGDRILAVNARSIVDMPHADIVKLIKDAGLSVTLTIFPQEEPSIPPAAQSGDTQNGTTAHPLAHHHSPLAHHHSPAGGPAPSAAQNYGHDNSYRSEVKARQDVKPDIRQPPYTDYRQPPVLDYRQPPVLDYRQPPVLDYRQPPVLDYRQPPVLDYRQPPTLDYRHPPLLDYRHFATADAARQFAIPEYRMPAVQPPPHFDYFTVELEKSAKGFGFSIRGGREYKMDLFVLRLAEDGPAIRNARMRVGDQIIEINGETTRDMSHARAIELIKSGGRRVRLLLKRGTGQVPEYGMVSSSLSMCMKSDKHGSAYFFLTGPSKDTACRK</sequence>
<evidence type="ECO:0000259" key="2">
    <source>
        <dbReference type="PROSITE" id="PS50106"/>
    </source>
</evidence>
<proteinExistence type="predicted"/>
<reference evidence="3" key="1">
    <citation type="submission" date="2022-07" db="EMBL/GenBank/DDBJ databases">
        <title>Chromosome-level genome of Muraenolepis orangiensis.</title>
        <authorList>
            <person name="Kim J."/>
        </authorList>
    </citation>
    <scope>NUCLEOTIDE SEQUENCE</scope>
    <source>
        <strain evidence="3">KU_S4_2022</strain>
        <tissue evidence="3">Muscle</tissue>
    </source>
</reference>
<feature type="domain" description="PDZ" evidence="2">
    <location>
        <begin position="104"/>
        <end position="186"/>
    </location>
</feature>
<organism evidence="3 4">
    <name type="scientific">Muraenolepis orangiensis</name>
    <name type="common">Patagonian moray cod</name>
    <dbReference type="NCBI Taxonomy" id="630683"/>
    <lineage>
        <taxon>Eukaryota</taxon>
        <taxon>Metazoa</taxon>
        <taxon>Chordata</taxon>
        <taxon>Craniata</taxon>
        <taxon>Vertebrata</taxon>
        <taxon>Euteleostomi</taxon>
        <taxon>Actinopterygii</taxon>
        <taxon>Neopterygii</taxon>
        <taxon>Teleostei</taxon>
        <taxon>Neoteleostei</taxon>
        <taxon>Acanthomorphata</taxon>
        <taxon>Zeiogadaria</taxon>
        <taxon>Gadariae</taxon>
        <taxon>Gadiformes</taxon>
        <taxon>Muraenolepidoidei</taxon>
        <taxon>Muraenolepididae</taxon>
        <taxon>Muraenolepis</taxon>
    </lineage>
</organism>
<dbReference type="PROSITE" id="PS50106">
    <property type="entry name" value="PDZ"/>
    <property type="match status" value="3"/>
</dbReference>
<dbReference type="PANTHER" id="PTHR10316">
    <property type="entry name" value="MEMBRANE ASSOCIATED GUANYLATE KINASE-RELATED"/>
    <property type="match status" value="1"/>
</dbReference>
<dbReference type="GO" id="GO:0030425">
    <property type="term" value="C:dendrite"/>
    <property type="evidence" value="ECO:0007669"/>
    <property type="project" value="TreeGrafter"/>
</dbReference>
<dbReference type="Pfam" id="PF00595">
    <property type="entry name" value="PDZ"/>
    <property type="match status" value="3"/>
</dbReference>
<dbReference type="GO" id="GO:0005737">
    <property type="term" value="C:cytoplasm"/>
    <property type="evidence" value="ECO:0007669"/>
    <property type="project" value="TreeGrafter"/>
</dbReference>
<dbReference type="InterPro" id="IPR001478">
    <property type="entry name" value="PDZ"/>
</dbReference>
<dbReference type="EMBL" id="JANIIK010000036">
    <property type="protein sequence ID" value="KAJ3612347.1"/>
    <property type="molecule type" value="Genomic_DNA"/>
</dbReference>
<dbReference type="OrthoDB" id="66881at2759"/>
<dbReference type="CDD" id="cd06735">
    <property type="entry name" value="PDZ5_MAGI-1_3-like"/>
    <property type="match status" value="1"/>
</dbReference>
<dbReference type="FunFam" id="2.30.42.10:FF:000006">
    <property type="entry name" value="Membrane associated guanylate kinase, WW and PDZ domain containing 1"/>
    <property type="match status" value="1"/>
</dbReference>
<feature type="region of interest" description="Disordered" evidence="1">
    <location>
        <begin position="191"/>
        <end position="226"/>
    </location>
</feature>
<protein>
    <recommendedName>
        <fullName evidence="2">PDZ domain-containing protein</fullName>
    </recommendedName>
</protein>
<accession>A0A9Q0EXF6</accession>
<feature type="domain" description="PDZ" evidence="2">
    <location>
        <begin position="481"/>
        <end position="563"/>
    </location>
</feature>
<evidence type="ECO:0000313" key="3">
    <source>
        <dbReference type="EMBL" id="KAJ3612347.1"/>
    </source>
</evidence>
<feature type="region of interest" description="Disordered" evidence="1">
    <location>
        <begin position="14"/>
        <end position="38"/>
    </location>
</feature>
<dbReference type="FunFam" id="2.30.42.10:FF:000150">
    <property type="entry name" value="Membrane associated guanylate kinase, WW and PDZ domain containing 2"/>
    <property type="match status" value="1"/>
</dbReference>
<dbReference type="GO" id="GO:0031697">
    <property type="term" value="F:beta-1 adrenergic receptor binding"/>
    <property type="evidence" value="ECO:0007669"/>
    <property type="project" value="TreeGrafter"/>
</dbReference>
<evidence type="ECO:0000256" key="1">
    <source>
        <dbReference type="SAM" id="MobiDB-lite"/>
    </source>
</evidence>
<feature type="compositionally biased region" description="Basic residues" evidence="1">
    <location>
        <begin position="340"/>
        <end position="352"/>
    </location>
</feature>
<feature type="compositionally biased region" description="Polar residues" evidence="1">
    <location>
        <begin position="210"/>
        <end position="226"/>
    </location>
</feature>
<dbReference type="PANTHER" id="PTHR10316:SF27">
    <property type="entry name" value="MEMBRANE-ASSOCIATED GUANYLATE KINASE, WW AND PDZ DOMAIN-CONTAINING PROTEIN 2"/>
    <property type="match status" value="1"/>
</dbReference>
<dbReference type="InterPro" id="IPR036034">
    <property type="entry name" value="PDZ_sf"/>
</dbReference>
<dbReference type="Gene3D" id="2.30.42.10">
    <property type="match status" value="3"/>
</dbReference>
<gene>
    <name evidence="3" type="ORF">NHX12_020623</name>
</gene>
<keyword evidence="4" id="KW-1185">Reference proteome</keyword>
<dbReference type="SMART" id="SM00228">
    <property type="entry name" value="PDZ"/>
    <property type="match status" value="3"/>
</dbReference>
<dbReference type="CDD" id="cd06733">
    <property type="entry name" value="PDZ3_MAGI-1_3-like"/>
    <property type="match status" value="1"/>
</dbReference>
<dbReference type="GO" id="GO:0007165">
    <property type="term" value="P:signal transduction"/>
    <property type="evidence" value="ECO:0007669"/>
    <property type="project" value="TreeGrafter"/>
</dbReference>
<dbReference type="GO" id="GO:0030159">
    <property type="term" value="F:signaling receptor complex adaptor activity"/>
    <property type="evidence" value="ECO:0007669"/>
    <property type="project" value="TreeGrafter"/>
</dbReference>
<dbReference type="SUPFAM" id="SSF50156">
    <property type="entry name" value="PDZ domain-like"/>
    <property type="match status" value="3"/>
</dbReference>
<dbReference type="GO" id="GO:0005886">
    <property type="term" value="C:plasma membrane"/>
    <property type="evidence" value="ECO:0007669"/>
    <property type="project" value="GOC"/>
</dbReference>
<dbReference type="Proteomes" id="UP001148018">
    <property type="component" value="Unassembled WGS sequence"/>
</dbReference>
<dbReference type="GO" id="GO:0070699">
    <property type="term" value="F:type II activin receptor binding"/>
    <property type="evidence" value="ECO:0007669"/>
    <property type="project" value="TreeGrafter"/>
</dbReference>
<dbReference type="CDD" id="cd06734">
    <property type="entry name" value="PDZ4_MAGI-1_3-like"/>
    <property type="match status" value="1"/>
</dbReference>
<feature type="compositionally biased region" description="Polar residues" evidence="1">
    <location>
        <begin position="15"/>
        <end position="29"/>
    </location>
</feature>
<feature type="domain" description="PDZ" evidence="2">
    <location>
        <begin position="228"/>
        <end position="318"/>
    </location>
</feature>
<dbReference type="GO" id="GO:0043113">
    <property type="term" value="P:receptor clustering"/>
    <property type="evidence" value="ECO:0007669"/>
    <property type="project" value="TreeGrafter"/>
</dbReference>
<dbReference type="FunFam" id="2.30.42.10:FF:000113">
    <property type="entry name" value="Membrane associated guanylate kinase, WW and PDZ domain containing 2"/>
    <property type="match status" value="1"/>
</dbReference>
<dbReference type="GO" id="GO:0005911">
    <property type="term" value="C:cell-cell junction"/>
    <property type="evidence" value="ECO:0007669"/>
    <property type="project" value="TreeGrafter"/>
</dbReference>
<feature type="compositionally biased region" description="Basic and acidic residues" evidence="1">
    <location>
        <begin position="369"/>
        <end position="385"/>
    </location>
</feature>
<feature type="compositionally biased region" description="Low complexity" evidence="1">
    <location>
        <begin position="353"/>
        <end position="362"/>
    </location>
</feature>
<feature type="region of interest" description="Disordered" evidence="1">
    <location>
        <begin position="319"/>
        <end position="406"/>
    </location>
</feature>
<name>A0A9Q0EXF6_9TELE</name>
<evidence type="ECO:0000313" key="4">
    <source>
        <dbReference type="Proteomes" id="UP001148018"/>
    </source>
</evidence>
<dbReference type="AlphaFoldDB" id="A0A9Q0EXF6"/>
<dbReference type="GO" id="GO:0046332">
    <property type="term" value="F:SMAD binding"/>
    <property type="evidence" value="ECO:0007669"/>
    <property type="project" value="TreeGrafter"/>
</dbReference>
<comment type="caution">
    <text evidence="3">The sequence shown here is derived from an EMBL/GenBank/DDBJ whole genome shotgun (WGS) entry which is preliminary data.</text>
</comment>